<evidence type="ECO:0000259" key="1">
    <source>
        <dbReference type="Pfam" id="PF00111"/>
    </source>
</evidence>
<name>A0A369A6I6_9FLAO</name>
<dbReference type="RefSeq" id="WP_037359791.1">
    <property type="nucleotide sequence ID" value="NZ_BHZF01000001.1"/>
</dbReference>
<dbReference type="Gene3D" id="3.10.20.30">
    <property type="match status" value="1"/>
</dbReference>
<dbReference type="AlphaFoldDB" id="A0A369A6I6"/>
<evidence type="ECO:0000313" key="3">
    <source>
        <dbReference type="Proteomes" id="UP000253517"/>
    </source>
</evidence>
<sequence length="116" mass="12934">MPTLIFKGKKIEIDQSKTLRNQLIKHGVSPHNYAAEIINCRGIGTCGTCAIKIVDGLYTPPTRQEKWRLNFPPFKNGLQAGFRLSCQTRILSDSIAEKGIGFWGEKFYDKSTSSVG</sequence>
<accession>A0A369A6I6</accession>
<organism evidence="2 3">
    <name type="scientific">Schleiferia thermophila</name>
    <dbReference type="NCBI Taxonomy" id="884107"/>
    <lineage>
        <taxon>Bacteria</taxon>
        <taxon>Pseudomonadati</taxon>
        <taxon>Bacteroidota</taxon>
        <taxon>Flavobacteriia</taxon>
        <taxon>Flavobacteriales</taxon>
        <taxon>Schleiferiaceae</taxon>
        <taxon>Schleiferia</taxon>
    </lineage>
</organism>
<keyword evidence="3" id="KW-1185">Reference proteome</keyword>
<evidence type="ECO:0000313" key="2">
    <source>
        <dbReference type="EMBL" id="RCX04775.1"/>
    </source>
</evidence>
<dbReference type="Proteomes" id="UP000253517">
    <property type="component" value="Unassembled WGS sequence"/>
</dbReference>
<dbReference type="InterPro" id="IPR012675">
    <property type="entry name" value="Beta-grasp_dom_sf"/>
</dbReference>
<reference evidence="2 3" key="1">
    <citation type="submission" date="2018-07" db="EMBL/GenBank/DDBJ databases">
        <title>Genomic Encyclopedia of Type Strains, Phase IV (KMG-IV): sequencing the most valuable type-strain genomes for metagenomic binning, comparative biology and taxonomic classification.</title>
        <authorList>
            <person name="Goeker M."/>
        </authorList>
    </citation>
    <scope>NUCLEOTIDE SEQUENCE [LARGE SCALE GENOMIC DNA]</scope>
    <source>
        <strain evidence="2 3">DSM 21410</strain>
    </source>
</reference>
<dbReference type="GO" id="GO:0051536">
    <property type="term" value="F:iron-sulfur cluster binding"/>
    <property type="evidence" value="ECO:0007669"/>
    <property type="project" value="InterPro"/>
</dbReference>
<dbReference type="SUPFAM" id="SSF54292">
    <property type="entry name" value="2Fe-2S ferredoxin-like"/>
    <property type="match status" value="1"/>
</dbReference>
<dbReference type="InterPro" id="IPR001041">
    <property type="entry name" value="2Fe-2S_ferredoxin-type"/>
</dbReference>
<dbReference type="CDD" id="cd00207">
    <property type="entry name" value="fer2"/>
    <property type="match status" value="1"/>
</dbReference>
<dbReference type="Pfam" id="PF00111">
    <property type="entry name" value="Fer2"/>
    <property type="match status" value="1"/>
</dbReference>
<dbReference type="InterPro" id="IPR036010">
    <property type="entry name" value="2Fe-2S_ferredoxin-like_sf"/>
</dbReference>
<gene>
    <name evidence="2" type="ORF">DES35_10145</name>
</gene>
<protein>
    <submittedName>
        <fullName evidence="2">Ferredoxin</fullName>
    </submittedName>
</protein>
<proteinExistence type="predicted"/>
<feature type="domain" description="2Fe-2S ferredoxin-type" evidence="1">
    <location>
        <begin position="39"/>
        <end position="90"/>
    </location>
</feature>
<dbReference type="EMBL" id="QPJS01000001">
    <property type="protein sequence ID" value="RCX04775.1"/>
    <property type="molecule type" value="Genomic_DNA"/>
</dbReference>
<comment type="caution">
    <text evidence="2">The sequence shown here is derived from an EMBL/GenBank/DDBJ whole genome shotgun (WGS) entry which is preliminary data.</text>
</comment>